<feature type="region of interest" description="Disordered" evidence="8">
    <location>
        <begin position="30"/>
        <end position="55"/>
    </location>
</feature>
<keyword evidence="6" id="KW-0539">Nucleus</keyword>
<evidence type="ECO:0000256" key="5">
    <source>
        <dbReference type="ARBA" id="ARBA00022833"/>
    </source>
</evidence>
<protein>
    <recommendedName>
        <fullName evidence="9">C2H2-type domain-containing protein</fullName>
    </recommendedName>
</protein>
<keyword evidence="2" id="KW-0479">Metal-binding</keyword>
<dbReference type="Gene3D" id="3.30.160.60">
    <property type="entry name" value="Classic Zinc Finger"/>
    <property type="match status" value="1"/>
</dbReference>
<keyword evidence="3" id="KW-0677">Repeat</keyword>
<reference evidence="10 11" key="1">
    <citation type="submission" date="2024-11" db="EMBL/GenBank/DDBJ databases">
        <title>Adaptive evolution of stress response genes in parasites aligns with host niche diversity.</title>
        <authorList>
            <person name="Hahn C."/>
            <person name="Resl P."/>
        </authorList>
    </citation>
    <scope>NUCLEOTIDE SEQUENCE [LARGE SCALE GENOMIC DNA]</scope>
    <source>
        <strain evidence="10">EGGRZ-B1_66</strain>
        <tissue evidence="10">Body</tissue>
    </source>
</reference>
<dbReference type="Proteomes" id="UP001626550">
    <property type="component" value="Unassembled WGS sequence"/>
</dbReference>
<evidence type="ECO:0000259" key="9">
    <source>
        <dbReference type="PROSITE" id="PS50157"/>
    </source>
</evidence>
<accession>A0ABD2PZM9</accession>
<comment type="subcellular location">
    <subcellularLocation>
        <location evidence="1">Nucleus</location>
    </subcellularLocation>
</comment>
<dbReference type="SMART" id="SM00355">
    <property type="entry name" value="ZnF_C2H2"/>
    <property type="match status" value="2"/>
</dbReference>
<evidence type="ECO:0000256" key="4">
    <source>
        <dbReference type="ARBA" id="ARBA00022771"/>
    </source>
</evidence>
<evidence type="ECO:0000256" key="7">
    <source>
        <dbReference type="PROSITE-ProRule" id="PRU00042"/>
    </source>
</evidence>
<dbReference type="SUPFAM" id="SSF57667">
    <property type="entry name" value="beta-beta-alpha zinc fingers"/>
    <property type="match status" value="1"/>
</dbReference>
<dbReference type="GO" id="GO:0005634">
    <property type="term" value="C:nucleus"/>
    <property type="evidence" value="ECO:0007669"/>
    <property type="project" value="UniProtKB-SubCell"/>
</dbReference>
<dbReference type="GO" id="GO:0008270">
    <property type="term" value="F:zinc ion binding"/>
    <property type="evidence" value="ECO:0007669"/>
    <property type="project" value="UniProtKB-KW"/>
</dbReference>
<organism evidence="10 11">
    <name type="scientific">Cichlidogyrus casuarinus</name>
    <dbReference type="NCBI Taxonomy" id="1844966"/>
    <lineage>
        <taxon>Eukaryota</taxon>
        <taxon>Metazoa</taxon>
        <taxon>Spiralia</taxon>
        <taxon>Lophotrochozoa</taxon>
        <taxon>Platyhelminthes</taxon>
        <taxon>Monogenea</taxon>
        <taxon>Monopisthocotylea</taxon>
        <taxon>Dactylogyridea</taxon>
        <taxon>Ancyrocephalidae</taxon>
        <taxon>Cichlidogyrus</taxon>
    </lineage>
</organism>
<evidence type="ECO:0000256" key="3">
    <source>
        <dbReference type="ARBA" id="ARBA00022737"/>
    </source>
</evidence>
<dbReference type="FunFam" id="3.30.160.60:FF:000145">
    <property type="entry name" value="Zinc finger protein 574"/>
    <property type="match status" value="1"/>
</dbReference>
<dbReference type="InterPro" id="IPR013087">
    <property type="entry name" value="Znf_C2H2_type"/>
</dbReference>
<keyword evidence="11" id="KW-1185">Reference proteome</keyword>
<dbReference type="InterPro" id="IPR036236">
    <property type="entry name" value="Znf_C2H2_sf"/>
</dbReference>
<feature type="region of interest" description="Disordered" evidence="8">
    <location>
        <begin position="164"/>
        <end position="185"/>
    </location>
</feature>
<name>A0ABD2PZM9_9PLAT</name>
<feature type="domain" description="C2H2-type" evidence="9">
    <location>
        <begin position="10"/>
        <end position="37"/>
    </location>
</feature>
<gene>
    <name evidence="10" type="ORF">Ciccas_008672</name>
</gene>
<evidence type="ECO:0000256" key="2">
    <source>
        <dbReference type="ARBA" id="ARBA00022723"/>
    </source>
</evidence>
<comment type="caution">
    <text evidence="10">The sequence shown here is derived from an EMBL/GenBank/DDBJ whole genome shotgun (WGS) entry which is preliminary data.</text>
</comment>
<evidence type="ECO:0000256" key="8">
    <source>
        <dbReference type="SAM" id="MobiDB-lite"/>
    </source>
</evidence>
<dbReference type="PROSITE" id="PS50157">
    <property type="entry name" value="ZINC_FINGER_C2H2_2"/>
    <property type="match status" value="1"/>
</dbReference>
<feature type="compositionally biased region" description="Pro residues" evidence="8">
    <location>
        <begin position="99"/>
        <end position="115"/>
    </location>
</feature>
<dbReference type="AlphaFoldDB" id="A0ABD2PZM9"/>
<evidence type="ECO:0000313" key="10">
    <source>
        <dbReference type="EMBL" id="KAL3312729.1"/>
    </source>
</evidence>
<evidence type="ECO:0000256" key="1">
    <source>
        <dbReference type="ARBA" id="ARBA00004123"/>
    </source>
</evidence>
<evidence type="ECO:0000313" key="11">
    <source>
        <dbReference type="Proteomes" id="UP001626550"/>
    </source>
</evidence>
<sequence length="185" mass="20353">MRMHKHIYDFVCPVCQKAFTSRDYLKRHIQTHSKPAKNSSRTGEETTVNGRSNSRVKSSGVHVCLFCSDRPVFPDTAAYRKHLATMHPKDRTSIAAKPEPQPQAFPSSVPRPAPPSQGAGGGYLVYNQNGFSDPSGGYFEAGMPSNWGTTWTYTGSTVEPGFSFTRLLTEDEPATPDPQSFGSYS</sequence>
<feature type="region of interest" description="Disordered" evidence="8">
    <location>
        <begin position="91"/>
        <end position="125"/>
    </location>
</feature>
<dbReference type="Pfam" id="PF00096">
    <property type="entry name" value="zf-C2H2"/>
    <property type="match status" value="1"/>
</dbReference>
<keyword evidence="4 7" id="KW-0863">Zinc-finger</keyword>
<evidence type="ECO:0000256" key="6">
    <source>
        <dbReference type="ARBA" id="ARBA00023242"/>
    </source>
</evidence>
<dbReference type="EMBL" id="JBJKFK010001575">
    <property type="protein sequence ID" value="KAL3312729.1"/>
    <property type="molecule type" value="Genomic_DNA"/>
</dbReference>
<dbReference type="PROSITE" id="PS00028">
    <property type="entry name" value="ZINC_FINGER_C2H2_1"/>
    <property type="match status" value="1"/>
</dbReference>
<keyword evidence="5" id="KW-0862">Zinc</keyword>
<proteinExistence type="predicted"/>
<feature type="compositionally biased region" description="Polar residues" evidence="8">
    <location>
        <begin position="36"/>
        <end position="55"/>
    </location>
</feature>